<reference evidence="6" key="2">
    <citation type="journal article" date="2019" name="Genome Biol. Evol.">
        <title>Day and night: Metabolic profiles and evolutionary relationships of six axenic non-marine cyanobacteria.</title>
        <authorList>
            <person name="Will S.E."/>
            <person name="Henke P."/>
            <person name="Boedeker C."/>
            <person name="Huang S."/>
            <person name="Brinkmann H."/>
            <person name="Rohde M."/>
            <person name="Jarek M."/>
            <person name="Friedl T."/>
            <person name="Seufert S."/>
            <person name="Schumacher M."/>
            <person name="Overmann J."/>
            <person name="Neumann-Schaal M."/>
            <person name="Petersen J."/>
        </authorList>
    </citation>
    <scope>NUCLEOTIDE SEQUENCE [LARGE SCALE GENOMIC DNA]</scope>
    <source>
        <strain evidence="6">PCC 7102</strain>
    </source>
</reference>
<keyword evidence="2 3" id="KW-0802">TPR repeat</keyword>
<dbReference type="PANTHER" id="PTHR44943">
    <property type="entry name" value="CELLULOSE SYNTHASE OPERON PROTEIN C"/>
    <property type="match status" value="1"/>
</dbReference>
<keyword evidence="7" id="KW-1185">Reference proteome</keyword>
<protein>
    <submittedName>
        <fullName evidence="6">Uncharacterized protein</fullName>
    </submittedName>
</protein>
<sequence>MEIPTSGSNLAATLIVFFSVCLLIYFAVKTLITSNRFQKGVTLYQQKDYKNAEAAFRQVIDINSTNDVVHLLLGDCLMQQDRTEEAMAEFKDVIERAPKKVDAYLRLSNVLMQQGNKTEAVANLEKARDLFKAQRQQQKAEQVDQLLQNIQSAS</sequence>
<proteinExistence type="predicted"/>
<name>A0A3S1CAY3_9CYAN</name>
<dbReference type="Gene3D" id="1.25.40.10">
    <property type="entry name" value="Tetratricopeptide repeat domain"/>
    <property type="match status" value="1"/>
</dbReference>
<keyword evidence="4" id="KW-0175">Coiled coil</keyword>
<dbReference type="Pfam" id="PF14559">
    <property type="entry name" value="TPR_19"/>
    <property type="match status" value="1"/>
</dbReference>
<evidence type="ECO:0000313" key="7">
    <source>
        <dbReference type="Proteomes" id="UP000271624"/>
    </source>
</evidence>
<dbReference type="AlphaFoldDB" id="A0A3S1CAY3"/>
<evidence type="ECO:0000256" key="3">
    <source>
        <dbReference type="PROSITE-ProRule" id="PRU00339"/>
    </source>
</evidence>
<keyword evidence="5" id="KW-0812">Transmembrane</keyword>
<organism evidence="6 7">
    <name type="scientific">Dulcicalothrix desertica PCC 7102</name>
    <dbReference type="NCBI Taxonomy" id="232991"/>
    <lineage>
        <taxon>Bacteria</taxon>
        <taxon>Bacillati</taxon>
        <taxon>Cyanobacteriota</taxon>
        <taxon>Cyanophyceae</taxon>
        <taxon>Nostocales</taxon>
        <taxon>Calotrichaceae</taxon>
        <taxon>Dulcicalothrix</taxon>
    </lineage>
</organism>
<evidence type="ECO:0000256" key="2">
    <source>
        <dbReference type="ARBA" id="ARBA00022803"/>
    </source>
</evidence>
<dbReference type="RefSeq" id="WP_127083496.1">
    <property type="nucleotide sequence ID" value="NZ_RSCL01000013.1"/>
</dbReference>
<dbReference type="InterPro" id="IPR019734">
    <property type="entry name" value="TPR_rpt"/>
</dbReference>
<gene>
    <name evidence="6" type="ORF">DSM106972_051850</name>
</gene>
<reference evidence="6" key="1">
    <citation type="submission" date="2018-12" db="EMBL/GenBank/DDBJ databases">
        <authorList>
            <person name="Will S."/>
            <person name="Neumann-Schaal M."/>
            <person name="Henke P."/>
        </authorList>
    </citation>
    <scope>NUCLEOTIDE SEQUENCE</scope>
    <source>
        <strain evidence="6">PCC 7102</strain>
    </source>
</reference>
<dbReference type="OrthoDB" id="466444at2"/>
<dbReference type="PANTHER" id="PTHR44943:SF8">
    <property type="entry name" value="TPR REPEAT-CONTAINING PROTEIN MJ0263"/>
    <property type="match status" value="1"/>
</dbReference>
<feature type="coiled-coil region" evidence="4">
    <location>
        <begin position="121"/>
        <end position="153"/>
    </location>
</feature>
<dbReference type="InterPro" id="IPR051685">
    <property type="entry name" value="Ycf3/AcsC/BcsC/TPR_MFPF"/>
</dbReference>
<keyword evidence="5" id="KW-1133">Transmembrane helix</keyword>
<dbReference type="InterPro" id="IPR011990">
    <property type="entry name" value="TPR-like_helical_dom_sf"/>
</dbReference>
<keyword evidence="5" id="KW-0472">Membrane</keyword>
<comment type="caution">
    <text evidence="6">The sequence shown here is derived from an EMBL/GenBank/DDBJ whole genome shotgun (WGS) entry which is preliminary data.</text>
</comment>
<feature type="repeat" description="TPR" evidence="3">
    <location>
        <begin position="67"/>
        <end position="100"/>
    </location>
</feature>
<evidence type="ECO:0000256" key="4">
    <source>
        <dbReference type="SAM" id="Coils"/>
    </source>
</evidence>
<evidence type="ECO:0000313" key="6">
    <source>
        <dbReference type="EMBL" id="RUT03546.1"/>
    </source>
</evidence>
<feature type="transmembrane region" description="Helical" evidence="5">
    <location>
        <begin position="6"/>
        <end position="28"/>
    </location>
</feature>
<accession>A0A3S1CAY3</accession>
<dbReference type="PROSITE" id="PS50005">
    <property type="entry name" value="TPR"/>
    <property type="match status" value="2"/>
</dbReference>
<keyword evidence="1" id="KW-0677">Repeat</keyword>
<dbReference type="Pfam" id="PF13181">
    <property type="entry name" value="TPR_8"/>
    <property type="match status" value="1"/>
</dbReference>
<dbReference type="EMBL" id="RSCL01000013">
    <property type="protein sequence ID" value="RUT03546.1"/>
    <property type="molecule type" value="Genomic_DNA"/>
</dbReference>
<dbReference type="SMART" id="SM00028">
    <property type="entry name" value="TPR"/>
    <property type="match status" value="3"/>
</dbReference>
<feature type="repeat" description="TPR" evidence="3">
    <location>
        <begin position="33"/>
        <end position="66"/>
    </location>
</feature>
<evidence type="ECO:0000256" key="5">
    <source>
        <dbReference type="SAM" id="Phobius"/>
    </source>
</evidence>
<evidence type="ECO:0000256" key="1">
    <source>
        <dbReference type="ARBA" id="ARBA00022737"/>
    </source>
</evidence>
<dbReference type="Proteomes" id="UP000271624">
    <property type="component" value="Unassembled WGS sequence"/>
</dbReference>
<dbReference type="SUPFAM" id="SSF48452">
    <property type="entry name" value="TPR-like"/>
    <property type="match status" value="1"/>
</dbReference>